<reference evidence="1 2" key="1">
    <citation type="submission" date="2022-10" db="EMBL/GenBank/DDBJ databases">
        <title>Host association and intracellularity evolved multiple times independently in the Rickettsiales.</title>
        <authorList>
            <person name="Castelli M."/>
            <person name="Nardi T."/>
            <person name="Gammuto L."/>
            <person name="Bellinzona G."/>
            <person name="Sabaneyeva E."/>
            <person name="Potekhin A."/>
            <person name="Serra V."/>
            <person name="Petroni G."/>
            <person name="Sassera D."/>
        </authorList>
    </citation>
    <scope>NUCLEOTIDE SEQUENCE [LARGE SCALE GENOMIC DNA]</scope>
    <source>
        <strain evidence="1 2">Kr 154-4</strain>
        <plasmid evidence="1 2">unnamed1</plasmid>
    </source>
</reference>
<evidence type="ECO:0008006" key="3">
    <source>
        <dbReference type="Google" id="ProtNLM"/>
    </source>
</evidence>
<accession>A0ABZ0UV17</accession>
<evidence type="ECO:0000313" key="2">
    <source>
        <dbReference type="Proteomes" id="UP001326613"/>
    </source>
</evidence>
<sequence>MTQIINKERAEIEKVALFYFVYLYIAQNKVLDKRKEWTNLSTLFYLVNFIVYKLKNFVFSSLQHISLKILELIYSKICSFLALLTQKSGQTCPLFLLAKICYHFTFEFKKGVYV</sequence>
<gene>
    <name evidence="1" type="ORF">Trichorick_01411</name>
</gene>
<dbReference type="EMBL" id="CP112933">
    <property type="protein sequence ID" value="WPY01498.1"/>
    <property type="molecule type" value="Genomic_DNA"/>
</dbReference>
<protein>
    <recommendedName>
        <fullName evidence="3">Transposase</fullName>
    </recommendedName>
</protein>
<keyword evidence="2" id="KW-1185">Reference proteome</keyword>
<name>A0ABZ0UV17_9RICK</name>
<proteinExistence type="predicted"/>
<geneLocation type="plasmid" evidence="1 2">
    <name>unnamed1</name>
</geneLocation>
<evidence type="ECO:0000313" key="1">
    <source>
        <dbReference type="EMBL" id="WPY01498.1"/>
    </source>
</evidence>
<organism evidence="1 2">
    <name type="scientific">Candidatus Trichorickettsia mobilis</name>
    <dbReference type="NCBI Taxonomy" id="1346319"/>
    <lineage>
        <taxon>Bacteria</taxon>
        <taxon>Pseudomonadati</taxon>
        <taxon>Pseudomonadota</taxon>
        <taxon>Alphaproteobacteria</taxon>
        <taxon>Rickettsiales</taxon>
        <taxon>Rickettsiaceae</taxon>
        <taxon>Rickettsieae</taxon>
        <taxon>Candidatus Trichorickettsia</taxon>
    </lineage>
</organism>
<keyword evidence="1" id="KW-0614">Plasmid</keyword>
<dbReference type="Proteomes" id="UP001326613">
    <property type="component" value="Plasmid unnamed1"/>
</dbReference>